<keyword evidence="2" id="KW-0560">Oxidoreductase</keyword>
<evidence type="ECO:0000256" key="1">
    <source>
        <dbReference type="ARBA" id="ARBA00022857"/>
    </source>
</evidence>
<dbReference type="SUPFAM" id="SSF51735">
    <property type="entry name" value="NAD(P)-binding Rossmann-fold domains"/>
    <property type="match status" value="1"/>
</dbReference>
<dbReference type="GO" id="GO:0016491">
    <property type="term" value="F:oxidoreductase activity"/>
    <property type="evidence" value="ECO:0007669"/>
    <property type="project" value="UniProtKB-KW"/>
</dbReference>
<feature type="domain" description="NmrA-like" evidence="3">
    <location>
        <begin position="5"/>
        <end position="128"/>
    </location>
</feature>
<protein>
    <submittedName>
        <fullName evidence="4">NAD(P)-binding protein</fullName>
    </submittedName>
</protein>
<dbReference type="STRING" id="97972.A0A2V1DFA9"/>
<dbReference type="InterPro" id="IPR008030">
    <property type="entry name" value="NmrA-like"/>
</dbReference>
<organism evidence="4 5">
    <name type="scientific">Periconia macrospinosa</name>
    <dbReference type="NCBI Taxonomy" id="97972"/>
    <lineage>
        <taxon>Eukaryota</taxon>
        <taxon>Fungi</taxon>
        <taxon>Dikarya</taxon>
        <taxon>Ascomycota</taxon>
        <taxon>Pezizomycotina</taxon>
        <taxon>Dothideomycetes</taxon>
        <taxon>Pleosporomycetidae</taxon>
        <taxon>Pleosporales</taxon>
        <taxon>Massarineae</taxon>
        <taxon>Periconiaceae</taxon>
        <taxon>Periconia</taxon>
    </lineage>
</organism>
<evidence type="ECO:0000313" key="5">
    <source>
        <dbReference type="Proteomes" id="UP000244855"/>
    </source>
</evidence>
<proteinExistence type="predicted"/>
<dbReference type="InterPro" id="IPR045312">
    <property type="entry name" value="PCBER-like"/>
</dbReference>
<dbReference type="AlphaFoldDB" id="A0A2V1DFA9"/>
<keyword evidence="1" id="KW-0521">NADP</keyword>
<accession>A0A2V1DFA9</accession>
<sequence>MPPPQKHVAIAGATGSLAPHIIAKLLRSEHTITLLTRNASLTDYAPNLTIRTVDFISVPSLVSALKGVEVMVSCVATAAIAQQGELVEAAKEAGVRHFIPAEFGMDSTNDRAGRLPVVCAAKVAVREILANPQNGNGEEEGGGGGVVMTWTSLCNGLFLDWGLRYSFILDIGNRTAKLYDGGDVPFSATTLSDVAKAVWYIVENYDVDERVRNKVLHVQSAVVTQKQLLGIAKDVLAERGEKAEWTVERKSVEDVRKQSLELLEGGNKEDVERAVEGLCVVGSWGEGYGGCFGAKGERGNGVVGIEMLGQDGLKGAVEGVVREFCGV</sequence>
<dbReference type="OrthoDB" id="9974981at2759"/>
<dbReference type="CDD" id="cd05259">
    <property type="entry name" value="PCBER_SDR_a"/>
    <property type="match status" value="1"/>
</dbReference>
<reference evidence="4 5" key="1">
    <citation type="journal article" date="2018" name="Sci. Rep.">
        <title>Comparative genomics provides insights into the lifestyle and reveals functional heterogeneity of dark septate endophytic fungi.</title>
        <authorList>
            <person name="Knapp D.G."/>
            <person name="Nemeth J.B."/>
            <person name="Barry K."/>
            <person name="Hainaut M."/>
            <person name="Henrissat B."/>
            <person name="Johnson J."/>
            <person name="Kuo A."/>
            <person name="Lim J.H.P."/>
            <person name="Lipzen A."/>
            <person name="Nolan M."/>
            <person name="Ohm R.A."/>
            <person name="Tamas L."/>
            <person name="Grigoriev I.V."/>
            <person name="Spatafora J.W."/>
            <person name="Nagy L.G."/>
            <person name="Kovacs G.M."/>
        </authorList>
    </citation>
    <scope>NUCLEOTIDE SEQUENCE [LARGE SCALE GENOMIC DNA]</scope>
    <source>
        <strain evidence="4 5">DSE2036</strain>
    </source>
</reference>
<dbReference type="Pfam" id="PF05368">
    <property type="entry name" value="NmrA"/>
    <property type="match status" value="1"/>
</dbReference>
<dbReference type="Gene3D" id="3.90.25.10">
    <property type="entry name" value="UDP-galactose 4-epimerase, domain 1"/>
    <property type="match status" value="1"/>
</dbReference>
<gene>
    <name evidence="4" type="ORF">DM02DRAFT_686913</name>
</gene>
<keyword evidence="5" id="KW-1185">Reference proteome</keyword>
<evidence type="ECO:0000313" key="4">
    <source>
        <dbReference type="EMBL" id="PVH96782.1"/>
    </source>
</evidence>
<dbReference type="Proteomes" id="UP000244855">
    <property type="component" value="Unassembled WGS sequence"/>
</dbReference>
<dbReference type="Gene3D" id="3.40.50.720">
    <property type="entry name" value="NAD(P)-binding Rossmann-like Domain"/>
    <property type="match status" value="1"/>
</dbReference>
<evidence type="ECO:0000256" key="2">
    <source>
        <dbReference type="ARBA" id="ARBA00023002"/>
    </source>
</evidence>
<dbReference type="InterPro" id="IPR051609">
    <property type="entry name" value="NmrA/Isoflavone_reductase-like"/>
</dbReference>
<dbReference type="EMBL" id="KZ805454">
    <property type="protein sequence ID" value="PVH96782.1"/>
    <property type="molecule type" value="Genomic_DNA"/>
</dbReference>
<dbReference type="PANTHER" id="PTHR47706">
    <property type="entry name" value="NMRA-LIKE FAMILY PROTEIN"/>
    <property type="match status" value="1"/>
</dbReference>
<dbReference type="InterPro" id="IPR036291">
    <property type="entry name" value="NAD(P)-bd_dom_sf"/>
</dbReference>
<evidence type="ECO:0000259" key="3">
    <source>
        <dbReference type="Pfam" id="PF05368"/>
    </source>
</evidence>
<dbReference type="PANTHER" id="PTHR47706:SF1">
    <property type="entry name" value="CIPA-LIKE, PUTATIVE (AFU_ORTHOLOGUE AFUA_1G12460)-RELATED"/>
    <property type="match status" value="1"/>
</dbReference>
<name>A0A2V1DFA9_9PLEO</name>